<dbReference type="AlphaFoldDB" id="A0AAE1YV63"/>
<keyword evidence="3" id="KW-1185">Reference proteome</keyword>
<dbReference type="PANTHER" id="PTHR33648">
    <property type="entry name" value="EMBRYO SAC 1"/>
    <property type="match status" value="1"/>
</dbReference>
<accession>A0AAE1YV63</accession>
<dbReference type="EMBL" id="JACGWO010000002">
    <property type="protein sequence ID" value="KAK4436333.1"/>
    <property type="molecule type" value="Genomic_DNA"/>
</dbReference>
<name>A0AAE1YV63_9LAMI</name>
<evidence type="ECO:0008006" key="4">
    <source>
        <dbReference type="Google" id="ProtNLM"/>
    </source>
</evidence>
<evidence type="ECO:0000313" key="3">
    <source>
        <dbReference type="Proteomes" id="UP001293254"/>
    </source>
</evidence>
<comment type="caution">
    <text evidence="2">The sequence shown here is derived from an EMBL/GenBank/DDBJ whole genome shotgun (WGS) entry which is preliminary data.</text>
</comment>
<evidence type="ECO:0000256" key="1">
    <source>
        <dbReference type="SAM" id="Phobius"/>
    </source>
</evidence>
<keyword evidence="1" id="KW-1133">Transmembrane helix</keyword>
<dbReference type="Proteomes" id="UP001293254">
    <property type="component" value="Unassembled WGS sequence"/>
</dbReference>
<evidence type="ECO:0000313" key="2">
    <source>
        <dbReference type="EMBL" id="KAK4436333.1"/>
    </source>
</evidence>
<keyword evidence="1" id="KW-0812">Transmembrane</keyword>
<sequence length="117" mass="12478">MPPSSNYKHYIKASAAAADAASVCCAIGLIALIILMSSTNDAVVADEPVRGIMSQLVDRPCDEIYVVGDGETLHSISEKCGDPYIVERNPHVHDPDDVFPGLVLKIVSPTSSKLSIR</sequence>
<dbReference type="InterPro" id="IPR036779">
    <property type="entry name" value="LysM_dom_sf"/>
</dbReference>
<dbReference type="Gene3D" id="3.10.350.10">
    <property type="entry name" value="LysM domain"/>
    <property type="match status" value="1"/>
</dbReference>
<proteinExistence type="predicted"/>
<protein>
    <recommendedName>
        <fullName evidence="4">LysM domain-containing protein</fullName>
    </recommendedName>
</protein>
<dbReference type="CDD" id="cd00118">
    <property type="entry name" value="LysM"/>
    <property type="match status" value="1"/>
</dbReference>
<dbReference type="InterPro" id="IPR018392">
    <property type="entry name" value="LysM"/>
</dbReference>
<dbReference type="PANTHER" id="PTHR33648:SF15">
    <property type="entry name" value="OS04G0572800 PROTEIN"/>
    <property type="match status" value="1"/>
</dbReference>
<feature type="transmembrane region" description="Helical" evidence="1">
    <location>
        <begin position="15"/>
        <end position="35"/>
    </location>
</feature>
<organism evidence="2 3">
    <name type="scientific">Sesamum alatum</name>
    <dbReference type="NCBI Taxonomy" id="300844"/>
    <lineage>
        <taxon>Eukaryota</taxon>
        <taxon>Viridiplantae</taxon>
        <taxon>Streptophyta</taxon>
        <taxon>Embryophyta</taxon>
        <taxon>Tracheophyta</taxon>
        <taxon>Spermatophyta</taxon>
        <taxon>Magnoliopsida</taxon>
        <taxon>eudicotyledons</taxon>
        <taxon>Gunneridae</taxon>
        <taxon>Pentapetalae</taxon>
        <taxon>asterids</taxon>
        <taxon>lamiids</taxon>
        <taxon>Lamiales</taxon>
        <taxon>Pedaliaceae</taxon>
        <taxon>Sesamum</taxon>
    </lineage>
</organism>
<reference evidence="2" key="2">
    <citation type="journal article" date="2024" name="Plant">
        <title>Genomic evolution and insights into agronomic trait innovations of Sesamum species.</title>
        <authorList>
            <person name="Miao H."/>
            <person name="Wang L."/>
            <person name="Qu L."/>
            <person name="Liu H."/>
            <person name="Sun Y."/>
            <person name="Le M."/>
            <person name="Wang Q."/>
            <person name="Wei S."/>
            <person name="Zheng Y."/>
            <person name="Lin W."/>
            <person name="Duan Y."/>
            <person name="Cao H."/>
            <person name="Xiong S."/>
            <person name="Wang X."/>
            <person name="Wei L."/>
            <person name="Li C."/>
            <person name="Ma Q."/>
            <person name="Ju M."/>
            <person name="Zhao R."/>
            <person name="Li G."/>
            <person name="Mu C."/>
            <person name="Tian Q."/>
            <person name="Mei H."/>
            <person name="Zhang T."/>
            <person name="Gao T."/>
            <person name="Zhang H."/>
        </authorList>
    </citation>
    <scope>NUCLEOTIDE SEQUENCE</scope>
    <source>
        <strain evidence="2">3651</strain>
    </source>
</reference>
<reference evidence="2" key="1">
    <citation type="submission" date="2020-06" db="EMBL/GenBank/DDBJ databases">
        <authorList>
            <person name="Li T."/>
            <person name="Hu X."/>
            <person name="Zhang T."/>
            <person name="Song X."/>
            <person name="Zhang H."/>
            <person name="Dai N."/>
            <person name="Sheng W."/>
            <person name="Hou X."/>
            <person name="Wei L."/>
        </authorList>
    </citation>
    <scope>NUCLEOTIDE SEQUENCE</scope>
    <source>
        <strain evidence="2">3651</strain>
        <tissue evidence="2">Leaf</tissue>
    </source>
</reference>
<keyword evidence="1" id="KW-0472">Membrane</keyword>
<gene>
    <name evidence="2" type="ORF">Salat_0797000</name>
</gene>